<dbReference type="Proteomes" id="UP001174210">
    <property type="component" value="Unassembled WGS sequence"/>
</dbReference>
<evidence type="ECO:0000313" key="4">
    <source>
        <dbReference type="EMBL" id="MDN4597760.1"/>
    </source>
</evidence>
<dbReference type="PANTHER" id="PTHR24320">
    <property type="entry name" value="RETINOL DEHYDROGENASE"/>
    <property type="match status" value="1"/>
</dbReference>
<feature type="region of interest" description="Disordered" evidence="3">
    <location>
        <begin position="1"/>
        <end position="25"/>
    </location>
</feature>
<evidence type="ECO:0000256" key="3">
    <source>
        <dbReference type="SAM" id="MobiDB-lite"/>
    </source>
</evidence>
<name>A0ABT8IY77_9MICO</name>
<evidence type="ECO:0000256" key="2">
    <source>
        <dbReference type="ARBA" id="ARBA00023002"/>
    </source>
</evidence>
<keyword evidence="2" id="KW-0560">Oxidoreductase</keyword>
<dbReference type="RefSeq" id="WP_301218995.1">
    <property type="nucleotide sequence ID" value="NZ_JAROCB010000003.1"/>
</dbReference>
<dbReference type="InterPro" id="IPR036291">
    <property type="entry name" value="NAD(P)-bd_dom_sf"/>
</dbReference>
<comment type="caution">
    <text evidence="4">The sequence shown here is derived from an EMBL/GenBank/DDBJ whole genome shotgun (WGS) entry which is preliminary data.</text>
</comment>
<dbReference type="EMBL" id="JAROCB010000003">
    <property type="protein sequence ID" value="MDN4597760.1"/>
    <property type="molecule type" value="Genomic_DNA"/>
</dbReference>
<dbReference type="Gene3D" id="3.40.50.720">
    <property type="entry name" value="NAD(P)-binding Rossmann-like Domain"/>
    <property type="match status" value="1"/>
</dbReference>
<dbReference type="PANTHER" id="PTHR24320:SF148">
    <property type="entry name" value="NAD(P)-BINDING ROSSMANN-FOLD SUPERFAMILY PROTEIN"/>
    <property type="match status" value="1"/>
</dbReference>
<comment type="similarity">
    <text evidence="1">Belongs to the short-chain dehydrogenases/reductases (SDR) family.</text>
</comment>
<feature type="region of interest" description="Disordered" evidence="3">
    <location>
        <begin position="222"/>
        <end position="340"/>
    </location>
</feature>
<sequence>MTRTSSTLTAADQDWDPANPPRQDGRTIVVTGATGGIGYFAAEQLAAAGADVVLASRSAARLTAAREAILSRTPDAHVRTVVLELGSLTAVDDAAAELAALPRLDGVFLNGGAMSMNARDRTPDGLPLLLGTHVVGHFRLLAGILPALTATAVEHGGESRIVHASTGFVARFRPGFDDATRVPRLGVVAYAKAKAVTEVIAFELDRRLRTAGLPVASIVTHPGVGVDARTPPPTGHPRRHDAVPAQPLHAVGAGQGRRGLAGRPRTDRSGDPQRELPRPSGRHARRAGAYPHAGTNRGTRPGDGVACLVSGRDPRGREPAGVAGAPVRRGGGRGGCRGRR</sequence>
<evidence type="ECO:0000313" key="5">
    <source>
        <dbReference type="Proteomes" id="UP001174210"/>
    </source>
</evidence>
<proteinExistence type="inferred from homology"/>
<dbReference type="SUPFAM" id="SSF51735">
    <property type="entry name" value="NAD(P)-binding Rossmann-fold domains"/>
    <property type="match status" value="1"/>
</dbReference>
<gene>
    <name evidence="4" type="ORF">P5G59_11465</name>
</gene>
<organism evidence="4 5">
    <name type="scientific">Leifsonia virtsii</name>
    <dbReference type="NCBI Taxonomy" id="3035915"/>
    <lineage>
        <taxon>Bacteria</taxon>
        <taxon>Bacillati</taxon>
        <taxon>Actinomycetota</taxon>
        <taxon>Actinomycetes</taxon>
        <taxon>Micrococcales</taxon>
        <taxon>Microbacteriaceae</taxon>
        <taxon>Leifsonia</taxon>
    </lineage>
</organism>
<dbReference type="InterPro" id="IPR002347">
    <property type="entry name" value="SDR_fam"/>
</dbReference>
<protein>
    <submittedName>
        <fullName evidence="4">SDR family NAD(P)-dependent oxidoreductase</fullName>
    </submittedName>
</protein>
<accession>A0ABT8IY77</accession>
<reference evidence="4" key="1">
    <citation type="submission" date="2023-03" db="EMBL/GenBank/DDBJ databases">
        <title>MT1 and MT2 Draft Genomes of Novel Species.</title>
        <authorList>
            <person name="Venkateswaran K."/>
        </authorList>
    </citation>
    <scope>NUCLEOTIDE SEQUENCE</scope>
    <source>
        <strain evidence="4">F6_8S_P_1A</strain>
    </source>
</reference>
<evidence type="ECO:0000256" key="1">
    <source>
        <dbReference type="ARBA" id="ARBA00006484"/>
    </source>
</evidence>
<keyword evidence="5" id="KW-1185">Reference proteome</keyword>
<dbReference type="Pfam" id="PF00106">
    <property type="entry name" value="adh_short"/>
    <property type="match status" value="1"/>
</dbReference>
<feature type="compositionally biased region" description="Polar residues" evidence="3">
    <location>
        <begin position="1"/>
        <end position="10"/>
    </location>
</feature>
<feature type="compositionally biased region" description="Basic and acidic residues" evidence="3">
    <location>
        <begin position="264"/>
        <end position="277"/>
    </location>
</feature>